<gene>
    <name evidence="5" type="ORF">SAMN04488557_1106</name>
</gene>
<feature type="domain" description="Beta-lactamase-related" evidence="4">
    <location>
        <begin position="27"/>
        <end position="372"/>
    </location>
</feature>
<dbReference type="InterPro" id="IPR050491">
    <property type="entry name" value="AmpC-like"/>
</dbReference>
<dbReference type="STRING" id="51670.SAMN04488557_1106"/>
<proteinExistence type="predicted"/>
<keyword evidence="6" id="KW-1185">Reference proteome</keyword>
<evidence type="ECO:0000256" key="2">
    <source>
        <dbReference type="ARBA" id="ARBA00023136"/>
    </source>
</evidence>
<dbReference type="InterPro" id="IPR001466">
    <property type="entry name" value="Beta-lactam-related"/>
</dbReference>
<dbReference type="GO" id="GO:0016020">
    <property type="term" value="C:membrane"/>
    <property type="evidence" value="ECO:0007669"/>
    <property type="project" value="UniProtKB-SubCell"/>
</dbReference>
<dbReference type="Gene3D" id="3.40.710.10">
    <property type="entry name" value="DD-peptidase/beta-lactamase superfamily"/>
    <property type="match status" value="1"/>
</dbReference>
<protein>
    <submittedName>
        <fullName evidence="5">CubicO group peptidase, beta-lactamase class C family</fullName>
    </submittedName>
</protein>
<dbReference type="PANTHER" id="PTHR46825">
    <property type="entry name" value="D-ALANYL-D-ALANINE-CARBOXYPEPTIDASE/ENDOPEPTIDASE AMPH"/>
    <property type="match status" value="1"/>
</dbReference>
<keyword evidence="2" id="KW-0472">Membrane</keyword>
<evidence type="ECO:0000256" key="1">
    <source>
        <dbReference type="ARBA" id="ARBA00004370"/>
    </source>
</evidence>
<keyword evidence="3" id="KW-0732">Signal</keyword>
<dbReference type="EMBL" id="FPCH01000001">
    <property type="protein sequence ID" value="SFV28839.1"/>
    <property type="molecule type" value="Genomic_DNA"/>
</dbReference>
<dbReference type="AlphaFoldDB" id="A0A1I7N2D9"/>
<dbReference type="RefSeq" id="WP_092865225.1">
    <property type="nucleotide sequence ID" value="NZ_FPCH01000001.1"/>
</dbReference>
<organism evidence="5 6">
    <name type="scientific">Hyphomicrobium facile</name>
    <dbReference type="NCBI Taxonomy" id="51670"/>
    <lineage>
        <taxon>Bacteria</taxon>
        <taxon>Pseudomonadati</taxon>
        <taxon>Pseudomonadota</taxon>
        <taxon>Alphaproteobacteria</taxon>
        <taxon>Hyphomicrobiales</taxon>
        <taxon>Hyphomicrobiaceae</taxon>
        <taxon>Hyphomicrobium</taxon>
    </lineage>
</organism>
<feature type="chain" id="PRO_5011757368" evidence="3">
    <location>
        <begin position="23"/>
        <end position="390"/>
    </location>
</feature>
<dbReference type="Pfam" id="PF00144">
    <property type="entry name" value="Beta-lactamase"/>
    <property type="match status" value="1"/>
</dbReference>
<evidence type="ECO:0000313" key="5">
    <source>
        <dbReference type="EMBL" id="SFV28839.1"/>
    </source>
</evidence>
<name>A0A1I7N2D9_9HYPH</name>
<dbReference type="PANTHER" id="PTHR46825:SF11">
    <property type="entry name" value="PENICILLIN-BINDING PROTEIN 4"/>
    <property type="match status" value="1"/>
</dbReference>
<dbReference type="InterPro" id="IPR012338">
    <property type="entry name" value="Beta-lactam/transpept-like"/>
</dbReference>
<reference evidence="6" key="1">
    <citation type="submission" date="2016-10" db="EMBL/GenBank/DDBJ databases">
        <authorList>
            <person name="Varghese N."/>
            <person name="Submissions S."/>
        </authorList>
    </citation>
    <scope>NUCLEOTIDE SEQUENCE [LARGE SCALE GENOMIC DNA]</scope>
    <source>
        <strain evidence="6">DSM 1565</strain>
    </source>
</reference>
<evidence type="ECO:0000256" key="3">
    <source>
        <dbReference type="SAM" id="SignalP"/>
    </source>
</evidence>
<dbReference type="SUPFAM" id="SSF56601">
    <property type="entry name" value="beta-lactamase/transpeptidase-like"/>
    <property type="match status" value="1"/>
</dbReference>
<sequence length="390" mass="42256">MRVLFTFLAMLFALNCTAPALAEENLNTILDPIRAKYQLPALAAAVVKDGKLVAAGAVGVRVSGRDALVTVDDRFHLGSDTKAMTATLAGMLVDEGKLRWDSTISEVLGPVIPGLRPRFGAITLRELLSHTSGVAADNDEIGRLYFDADAHDHSLTDWRLRMIKDWGSKHDPSFGNSGKFQYANLGYVIAGAMIEKASGKPWERLMFERIYMPLDLKTAGLGAQATFGEYDAPVGHRVDDKGKVTPFPWGQPADLPSSLGPAGLAHMSIKDFATWAGWNAGEGKRGPALVKPETLKRIHQPVVDMEIKNPKPGTPKTGSYALGWGLSKFDWSDKPLLTHNGSNGMNFASVIVDVDRDLAIVVATNIGGPRADPATLEVMKTLYAKYTRNM</sequence>
<evidence type="ECO:0000313" key="6">
    <source>
        <dbReference type="Proteomes" id="UP000199423"/>
    </source>
</evidence>
<comment type="subcellular location">
    <subcellularLocation>
        <location evidence="1">Membrane</location>
    </subcellularLocation>
</comment>
<dbReference type="OrthoDB" id="5377431at2"/>
<accession>A0A1I7N2D9</accession>
<evidence type="ECO:0000259" key="4">
    <source>
        <dbReference type="Pfam" id="PF00144"/>
    </source>
</evidence>
<feature type="signal peptide" evidence="3">
    <location>
        <begin position="1"/>
        <end position="22"/>
    </location>
</feature>
<dbReference type="Proteomes" id="UP000199423">
    <property type="component" value="Unassembled WGS sequence"/>
</dbReference>